<organism evidence="1 2">
    <name type="scientific">Neofusicoccum parvum</name>
    <dbReference type="NCBI Taxonomy" id="310453"/>
    <lineage>
        <taxon>Eukaryota</taxon>
        <taxon>Fungi</taxon>
        <taxon>Dikarya</taxon>
        <taxon>Ascomycota</taxon>
        <taxon>Pezizomycotina</taxon>
        <taxon>Dothideomycetes</taxon>
        <taxon>Dothideomycetes incertae sedis</taxon>
        <taxon>Botryosphaeriales</taxon>
        <taxon>Botryosphaeriaceae</taxon>
        <taxon>Neofusicoccum</taxon>
    </lineage>
</organism>
<accession>A0ACB5SMK1</accession>
<reference evidence="1" key="1">
    <citation type="submission" date="2024-09" db="EMBL/GenBank/DDBJ databases">
        <title>Draft Genome Sequences of Neofusicoccum parvum.</title>
        <authorList>
            <person name="Ashida A."/>
            <person name="Camagna M."/>
            <person name="Tanaka A."/>
            <person name="Takemoto D."/>
        </authorList>
    </citation>
    <scope>NUCLEOTIDE SEQUENCE</scope>
    <source>
        <strain evidence="1">PPO83</strain>
    </source>
</reference>
<keyword evidence="2" id="KW-1185">Reference proteome</keyword>
<dbReference type="EMBL" id="BSXG01000144">
    <property type="protein sequence ID" value="GME48710.1"/>
    <property type="molecule type" value="Genomic_DNA"/>
</dbReference>
<evidence type="ECO:0000313" key="1">
    <source>
        <dbReference type="EMBL" id="GME48710.1"/>
    </source>
</evidence>
<proteinExistence type="predicted"/>
<sequence length="303" mass="31477">MSEATLPIQTNAAPPTDHSTVSTPTPATTRASRNPTLVIPGSNNTLTGRRSPSPAAGTDYLTALAAAAQASLQSAPSSPGADLPIARSGKRNSIYGLQQHQLPPQRHQHHQHHQPEHLHQQDEADELVDGTGNDDDAAAAASAKPDESESSPGRFNSTSFLDIDSSTPVTTPGSAAGDDVFDDALGAGLDAAVDEAWADGDGVVTPAPLGGGDGGLLAAEEEEEEGSMMAAVAGGPVVGRAEEVGDEEEQEVGNGYRNNYVDPLARARAGHATIPNYKFKNFTCQHCQPHSQHDPQKTNGFDT</sequence>
<dbReference type="Proteomes" id="UP001165186">
    <property type="component" value="Unassembled WGS sequence"/>
</dbReference>
<name>A0ACB5SMK1_9PEZI</name>
<evidence type="ECO:0000313" key="2">
    <source>
        <dbReference type="Proteomes" id="UP001165186"/>
    </source>
</evidence>
<gene>
    <name evidence="1" type="primary">g8756</name>
    <name evidence="1" type="ORF">NpPPO83_00008756</name>
</gene>
<comment type="caution">
    <text evidence="1">The sequence shown here is derived from an EMBL/GenBank/DDBJ whole genome shotgun (WGS) entry which is preliminary data.</text>
</comment>
<protein>
    <submittedName>
        <fullName evidence="1">Uncharacterized protein</fullName>
    </submittedName>
</protein>